<dbReference type="EMBL" id="QUMO01000001">
    <property type="protein sequence ID" value="REF88869.1"/>
    <property type="molecule type" value="Genomic_DNA"/>
</dbReference>
<dbReference type="Proteomes" id="UP000256900">
    <property type="component" value="Unassembled WGS sequence"/>
</dbReference>
<name>A0A3D9Z5Q3_9HYPH</name>
<sequence length="383" mass="41830">MDALRRTLLIALVLAASSLMMGCASRPESGFLANAAYDPPQATEHTILVATTRQRDPRPGTLYNGSRADWLDFASVTVSVPPTHVASKIEWPQTPPGDPRKDFTVHESNYVDGDKAFLQALNAQLAQRPRGHRQVFLFVHGFNTMFAEGLYGFTQVVHDSHTQAVPVLFSWASRGSVTDYLYDQNSATAARDELAHTIRLLVASNAEKVNILAHSMGNWVFVEAMRQIKMEGGLKRSDKIGVVVLAAPDIDIDVFKSELRAFGKLKRPYYVVLSRDDKALALSKFLSGGESRVGAIKHDDELAKLGAVVIDLTNVKGDDPTDHNKYAQLAEISPQLRQVLQNGIGKTQVASDEETEQLKSSLTSVVTVPVNILGNSIAIVAGR</sequence>
<accession>A0A3D9Z5Q3</accession>
<dbReference type="AlphaFoldDB" id="A0A3D9Z5Q3"/>
<evidence type="ECO:0000313" key="3">
    <source>
        <dbReference type="Proteomes" id="UP000256900"/>
    </source>
</evidence>
<dbReference type="Gene3D" id="3.40.50.1820">
    <property type="entry name" value="alpha/beta hydrolase"/>
    <property type="match status" value="1"/>
</dbReference>
<dbReference type="PANTHER" id="PTHR36513:SF1">
    <property type="entry name" value="TRANSMEMBRANE PROTEIN"/>
    <property type="match status" value="1"/>
</dbReference>
<dbReference type="SUPFAM" id="SSF53474">
    <property type="entry name" value="alpha/beta-Hydrolases"/>
    <property type="match status" value="1"/>
</dbReference>
<dbReference type="InterPro" id="IPR010297">
    <property type="entry name" value="DUF900_hydrolase"/>
</dbReference>
<feature type="signal peptide" evidence="1">
    <location>
        <begin position="1"/>
        <end position="26"/>
    </location>
</feature>
<dbReference type="InterPro" id="IPR014586">
    <property type="entry name" value="UCP033909"/>
</dbReference>
<dbReference type="InterPro" id="IPR029058">
    <property type="entry name" value="AB_hydrolase_fold"/>
</dbReference>
<organism evidence="2 3">
    <name type="scientific">Methylovirgula ligni</name>
    <dbReference type="NCBI Taxonomy" id="569860"/>
    <lineage>
        <taxon>Bacteria</taxon>
        <taxon>Pseudomonadati</taxon>
        <taxon>Pseudomonadota</taxon>
        <taxon>Alphaproteobacteria</taxon>
        <taxon>Hyphomicrobiales</taxon>
        <taxon>Beijerinckiaceae</taxon>
        <taxon>Methylovirgula</taxon>
    </lineage>
</organism>
<proteinExistence type="predicted"/>
<dbReference type="PROSITE" id="PS51257">
    <property type="entry name" value="PROKAR_LIPOPROTEIN"/>
    <property type="match status" value="1"/>
</dbReference>
<keyword evidence="1" id="KW-0732">Signal</keyword>
<protein>
    <submittedName>
        <fullName evidence="2">Esterase/lipase superfamily enzyme</fullName>
    </submittedName>
</protein>
<dbReference type="OrthoDB" id="9797755at2"/>
<comment type="caution">
    <text evidence="2">The sequence shown here is derived from an EMBL/GenBank/DDBJ whole genome shotgun (WGS) entry which is preliminary data.</text>
</comment>
<dbReference type="Pfam" id="PF05990">
    <property type="entry name" value="DUF900"/>
    <property type="match status" value="1"/>
</dbReference>
<reference evidence="2" key="1">
    <citation type="submission" date="2018-08" db="EMBL/GenBank/DDBJ databases">
        <title>Genomic Encyclopedia of Type Strains, Phase IV (KMG-IV): sequencing the most valuable type-strain genomes for metagenomic binning, comparative biology and taxonomic classification.</title>
        <authorList>
            <person name="Goeker M."/>
        </authorList>
    </citation>
    <scope>NUCLEOTIDE SEQUENCE [LARGE SCALE GENOMIC DNA]</scope>
    <source>
        <strain evidence="2">BW863</strain>
    </source>
</reference>
<evidence type="ECO:0000313" key="2">
    <source>
        <dbReference type="EMBL" id="REF88869.1"/>
    </source>
</evidence>
<dbReference type="PANTHER" id="PTHR36513">
    <property type="entry name" value="ABC TRANSMEMBRANE TYPE-1 DOMAIN-CONTAINING PROTEIN"/>
    <property type="match status" value="1"/>
</dbReference>
<gene>
    <name evidence="2" type="ORF">DES32_0080</name>
</gene>
<dbReference type="PIRSF" id="PIRSF033909">
    <property type="entry name" value="UCP033909"/>
    <property type="match status" value="1"/>
</dbReference>
<evidence type="ECO:0000256" key="1">
    <source>
        <dbReference type="SAM" id="SignalP"/>
    </source>
</evidence>
<feature type="chain" id="PRO_5017800112" evidence="1">
    <location>
        <begin position="27"/>
        <end position="383"/>
    </location>
</feature>
<keyword evidence="3" id="KW-1185">Reference proteome</keyword>